<evidence type="ECO:0000259" key="3">
    <source>
        <dbReference type="SMART" id="SM00672"/>
    </source>
</evidence>
<dbReference type="InterPro" id="IPR051091">
    <property type="entry name" value="O-Glucosyltr/Glycosyltrsf_90"/>
</dbReference>
<organism evidence="4 5">
    <name type="scientific">Mixia osmundae (strain CBS 9802 / IAM 14324 / JCM 22182 / KY 12970)</name>
    <dbReference type="NCBI Taxonomy" id="764103"/>
    <lineage>
        <taxon>Eukaryota</taxon>
        <taxon>Fungi</taxon>
        <taxon>Dikarya</taxon>
        <taxon>Basidiomycota</taxon>
        <taxon>Pucciniomycotina</taxon>
        <taxon>Mixiomycetes</taxon>
        <taxon>Mixiales</taxon>
        <taxon>Mixiaceae</taxon>
        <taxon>Mixia</taxon>
    </lineage>
</organism>
<dbReference type="eggNOG" id="KOG2458">
    <property type="taxonomic scope" value="Eukaryota"/>
</dbReference>
<feature type="region of interest" description="Disordered" evidence="1">
    <location>
        <begin position="1"/>
        <end position="32"/>
    </location>
</feature>
<dbReference type="OMA" id="ATFTIHD"/>
<dbReference type="Proteomes" id="UP000009131">
    <property type="component" value="Unassembled WGS sequence"/>
</dbReference>
<dbReference type="Pfam" id="PF05686">
    <property type="entry name" value="Glyco_transf_90"/>
    <property type="match status" value="1"/>
</dbReference>
<proteinExistence type="predicted"/>
<dbReference type="HOGENOM" id="CLU_005027_3_1_1"/>
<keyword evidence="2" id="KW-1133">Transmembrane helix</keyword>
<dbReference type="RefSeq" id="XP_014569034.1">
    <property type="nucleotide sequence ID" value="XM_014713548.1"/>
</dbReference>
<keyword evidence="2" id="KW-0472">Membrane</keyword>
<protein>
    <recommendedName>
        <fullName evidence="3">Glycosyl transferase CAP10 domain-containing protein</fullName>
    </recommendedName>
</protein>
<gene>
    <name evidence="4" type="primary">Mo04736</name>
    <name evidence="4" type="ORF">E5Q_04736</name>
</gene>
<dbReference type="STRING" id="764103.G7E5E5"/>
<dbReference type="AlphaFoldDB" id="G7E5E5"/>
<accession>G7E5E5</accession>
<dbReference type="OrthoDB" id="541052at2759"/>
<dbReference type="SMART" id="SM00672">
    <property type="entry name" value="CAP10"/>
    <property type="match status" value="1"/>
</dbReference>
<dbReference type="PANTHER" id="PTHR12203:SF118">
    <property type="entry name" value="BETA-1,2-XYLOSYLTRANSFERASE 1"/>
    <property type="match status" value="1"/>
</dbReference>
<feature type="transmembrane region" description="Helical" evidence="2">
    <location>
        <begin position="77"/>
        <end position="102"/>
    </location>
</feature>
<evidence type="ECO:0000313" key="5">
    <source>
        <dbReference type="Proteomes" id="UP000009131"/>
    </source>
</evidence>
<keyword evidence="5" id="KW-1185">Reference proteome</keyword>
<keyword evidence="2" id="KW-0812">Transmembrane</keyword>
<sequence length="753" mass="84441">MRRATFGPTNVPLLPEPSNAGSPVSAAQRRRMSDKTASGLGLGWSKGYLGSVYRAKAGSPPPGIAPRRRSALTRRNVLVWLLLGPGQRVLLLLSVFTLGILISPYISSPDEGITSFTDPNESKYAPVKSWALVDFVLGTSRKEAARLQKAQAILDRVLQPIEGEEEPAIPSLTSRERDSVLPVLPPSSEPIDDYILDGNGLLYFPNIPSEVDPSIEDAAHAQRSFQTAANNPANIRHPILYLIERAEREWDSLLSRQSKSLSEAVTEYRRRYKRAPPRGFDRWYRFAIARDVILIDEYDNIQRDIEPFQALPAHTLRKRSDELSGDRSSPFSQSLFTIRIRQGEIKAVTGPERQHSRAEDQAGLMEPFVDGLPDLDINYSVHDGPSILIPGEARQRHLLTARTGSKLAPLHADDVHDTADFPGWHRACAVGAPLRKALMGTSDSQAFMQSPSFIWQHERAMDLCLHPEQQYKHGFTAWQGPGPARLYPLFSFSKTSMHSDLLATPLEQFGSRVGDDPPWDEKPYDSMLWRGSSTGADHSKGTLWKSSQRARLVALGMDGSRNATLRWADGSGRLRQTVASSHALNTAFLDVAFAGEPTQCNHGDGTCAILKRDYRFEDSMGPSEANLYKFVFDTDGNGWSGRFHRLMSSNALVLKSTIFPEWYNGRIMPWYHYIPVKVDLEDVYDIMAFFTGDLSGNDHHEALAQQIAAQGKAWAEQHWRMEDMQAYTYRLLLEYARVMNHDPQDPTSWDFEL</sequence>
<evidence type="ECO:0000313" key="4">
    <source>
        <dbReference type="EMBL" id="GAA98055.1"/>
    </source>
</evidence>
<evidence type="ECO:0000256" key="2">
    <source>
        <dbReference type="SAM" id="Phobius"/>
    </source>
</evidence>
<reference evidence="4 5" key="2">
    <citation type="journal article" date="2012" name="Open Biol.">
        <title>Characteristics of nucleosomes and linker DNA regions on the genome of the basidiomycete Mixia osmundae revealed by mono- and dinucleosome mapping.</title>
        <authorList>
            <person name="Nishida H."/>
            <person name="Kondo S."/>
            <person name="Matsumoto T."/>
            <person name="Suzuki Y."/>
            <person name="Yoshikawa H."/>
            <person name="Taylor T.D."/>
            <person name="Sugiyama J."/>
        </authorList>
    </citation>
    <scope>NUCLEOTIDE SEQUENCE [LARGE SCALE GENOMIC DNA]</scope>
    <source>
        <strain evidence="5">CBS 9802 / IAM 14324 / JCM 22182 / KY 12970</strain>
    </source>
</reference>
<dbReference type="PANTHER" id="PTHR12203">
    <property type="entry name" value="KDEL LYS-ASP-GLU-LEU CONTAINING - RELATED"/>
    <property type="match status" value="1"/>
</dbReference>
<dbReference type="InParanoid" id="G7E5E5"/>
<reference evidence="4 5" key="1">
    <citation type="journal article" date="2011" name="J. Gen. Appl. Microbiol.">
        <title>Draft genome sequencing of the enigmatic basidiomycete Mixia osmundae.</title>
        <authorList>
            <person name="Nishida H."/>
            <person name="Nagatsuka Y."/>
            <person name="Sugiyama J."/>
        </authorList>
    </citation>
    <scope>NUCLEOTIDE SEQUENCE [LARGE SCALE GENOMIC DNA]</scope>
    <source>
        <strain evidence="5">CBS 9802 / IAM 14324 / JCM 22182 / KY 12970</strain>
    </source>
</reference>
<dbReference type="InterPro" id="IPR006598">
    <property type="entry name" value="CAP10"/>
</dbReference>
<feature type="domain" description="Glycosyl transferase CAP10" evidence="3">
    <location>
        <begin position="461"/>
        <end position="742"/>
    </location>
</feature>
<comment type="caution">
    <text evidence="4">The sequence shown here is derived from an EMBL/GenBank/DDBJ whole genome shotgun (WGS) entry which is preliminary data.</text>
</comment>
<dbReference type="EMBL" id="BABT02000150">
    <property type="protein sequence ID" value="GAA98055.1"/>
    <property type="molecule type" value="Genomic_DNA"/>
</dbReference>
<evidence type="ECO:0000256" key="1">
    <source>
        <dbReference type="SAM" id="MobiDB-lite"/>
    </source>
</evidence>
<name>G7E5E5_MIXOS</name>